<dbReference type="PANTHER" id="PTHR11505">
    <property type="entry name" value="L1 TRANSPOSABLE ELEMENT-RELATED"/>
    <property type="match status" value="1"/>
</dbReference>
<dbReference type="Proteomes" id="UP001066276">
    <property type="component" value="Chromosome 8"/>
</dbReference>
<name>A0AAV7NMB7_PLEWA</name>
<dbReference type="InterPro" id="IPR042566">
    <property type="entry name" value="L1_C"/>
</dbReference>
<dbReference type="Gene3D" id="3.30.250.20">
    <property type="entry name" value="L1 transposable element, C-terminal domain"/>
    <property type="match status" value="1"/>
</dbReference>
<organism evidence="2 3">
    <name type="scientific">Pleurodeles waltl</name>
    <name type="common">Iberian ribbed newt</name>
    <dbReference type="NCBI Taxonomy" id="8319"/>
    <lineage>
        <taxon>Eukaryota</taxon>
        <taxon>Metazoa</taxon>
        <taxon>Chordata</taxon>
        <taxon>Craniata</taxon>
        <taxon>Vertebrata</taxon>
        <taxon>Euteleostomi</taxon>
        <taxon>Amphibia</taxon>
        <taxon>Batrachia</taxon>
        <taxon>Caudata</taxon>
        <taxon>Salamandroidea</taxon>
        <taxon>Salamandridae</taxon>
        <taxon>Pleurodelinae</taxon>
        <taxon>Pleurodeles</taxon>
    </lineage>
</organism>
<dbReference type="Gene3D" id="3.30.70.1820">
    <property type="entry name" value="L1 transposable element, RRM domain"/>
    <property type="match status" value="1"/>
</dbReference>
<dbReference type="InterPro" id="IPR004244">
    <property type="entry name" value="Transposase_22"/>
</dbReference>
<accession>A0AAV7NMB7</accession>
<sequence length="320" mass="36720">MPRGKTAGKVPCKPARQLLFSEALRQQKHPATTGSPPSSHDTMSEDTQGASMDRILQEISAVGRKLEGMDTAMSALTAETRSMRLEIAGFQSQISGLDHRVAAVESQVVLQTDRDQEFLYLCSKLIDLEDRSRRNNIRILGFPKLANITFDRTLEFQRAHRLGLKRQNGKDRPRPIIACFLRHWQVCQLLQLSRRQGPLRLGPLEIRLSADFSKETADRRRAFLSLRPCLRHLDVKFGLFEPARMWITKNRESRTFYDLEDLKSFLEGLHDPTQPMESITQPPPKTHRTKLGEWANRKLLWTSTEDLLQTPKPGAETWRD</sequence>
<evidence type="ECO:0000256" key="1">
    <source>
        <dbReference type="SAM" id="MobiDB-lite"/>
    </source>
</evidence>
<evidence type="ECO:0000313" key="3">
    <source>
        <dbReference type="Proteomes" id="UP001066276"/>
    </source>
</evidence>
<protein>
    <recommendedName>
        <fullName evidence="4">L1 transposable element RRM domain-containing protein</fullName>
    </recommendedName>
</protein>
<keyword evidence="3" id="KW-1185">Reference proteome</keyword>
<evidence type="ECO:0008006" key="4">
    <source>
        <dbReference type="Google" id="ProtNLM"/>
    </source>
</evidence>
<evidence type="ECO:0000313" key="2">
    <source>
        <dbReference type="EMBL" id="KAJ1115819.1"/>
    </source>
</evidence>
<feature type="compositionally biased region" description="Polar residues" evidence="1">
    <location>
        <begin position="29"/>
        <end position="47"/>
    </location>
</feature>
<dbReference type="AlphaFoldDB" id="A0AAV7NMB7"/>
<feature type="region of interest" description="Disordered" evidence="1">
    <location>
        <begin position="26"/>
        <end position="47"/>
    </location>
</feature>
<comment type="caution">
    <text evidence="2">The sequence shown here is derived from an EMBL/GenBank/DDBJ whole genome shotgun (WGS) entry which is preliminary data.</text>
</comment>
<gene>
    <name evidence="2" type="ORF">NDU88_004041</name>
</gene>
<proteinExistence type="predicted"/>
<dbReference type="EMBL" id="JANPWB010000012">
    <property type="protein sequence ID" value="KAJ1115819.1"/>
    <property type="molecule type" value="Genomic_DNA"/>
</dbReference>
<reference evidence="2" key="1">
    <citation type="journal article" date="2022" name="bioRxiv">
        <title>Sequencing and chromosome-scale assembly of the giantPleurodeles waltlgenome.</title>
        <authorList>
            <person name="Brown T."/>
            <person name="Elewa A."/>
            <person name="Iarovenko S."/>
            <person name="Subramanian E."/>
            <person name="Araus A.J."/>
            <person name="Petzold A."/>
            <person name="Susuki M."/>
            <person name="Suzuki K.-i.T."/>
            <person name="Hayashi T."/>
            <person name="Toyoda A."/>
            <person name="Oliveira C."/>
            <person name="Osipova E."/>
            <person name="Leigh N.D."/>
            <person name="Simon A."/>
            <person name="Yun M.H."/>
        </authorList>
    </citation>
    <scope>NUCLEOTIDE SEQUENCE</scope>
    <source>
        <strain evidence="2">20211129_DDA</strain>
        <tissue evidence="2">Liver</tissue>
    </source>
</reference>